<keyword evidence="6" id="KW-0963">Cytoplasm</keyword>
<evidence type="ECO:0000256" key="5">
    <source>
        <dbReference type="ARBA" id="ARBA00016066"/>
    </source>
</evidence>
<evidence type="ECO:0000259" key="19">
    <source>
        <dbReference type="Pfam" id="PF21371"/>
    </source>
</evidence>
<dbReference type="SUPFAM" id="SSF48452">
    <property type="entry name" value="TPR-like"/>
    <property type="match status" value="1"/>
</dbReference>
<evidence type="ECO:0000256" key="7">
    <source>
        <dbReference type="ARBA" id="ARBA00022553"/>
    </source>
</evidence>
<protein>
    <recommendedName>
        <fullName evidence="5">Anaphase-promoting complex subunit 5</fullName>
    </recommendedName>
    <alternativeName>
        <fullName evidence="16">Cyclosome subunit 5</fullName>
    </alternativeName>
</protein>
<evidence type="ECO:0000256" key="12">
    <source>
        <dbReference type="ARBA" id="ARBA00022803"/>
    </source>
</evidence>
<keyword evidence="9" id="KW-0677">Repeat</keyword>
<keyword evidence="11" id="KW-0833">Ubl conjugation pathway</keyword>
<keyword evidence="8" id="KW-0132">Cell division</keyword>
<dbReference type="AlphaFoldDB" id="A0ABD1EQR3"/>
<dbReference type="CDD" id="cd16270">
    <property type="entry name" value="Apc5_N"/>
    <property type="match status" value="1"/>
</dbReference>
<evidence type="ECO:0000256" key="2">
    <source>
        <dbReference type="ARBA" id="ARBA00004186"/>
    </source>
</evidence>
<sequence length="772" mass="88957">MASAITPKEVPGSHNRGKTHHEMVTPYKLSVAILIKCYCQYKESEEMSNIEPRQVAIRKGFCLLALKILQGPDLRLNDLNNMLLKYDLLSPIIEKFHQNLGELCGTNIGNLLDVIDELKRILNDDLNQTEKNSMTGNFVIARSSIIGFFLRRFIIFFEKLSMSEVSNLYVASLRYYEGFRKATQLHKTPQQPTSFEWYMDKKQWSRRQAELFLATQAVLLQNCEEKALPPQELQNKISSILKSNPDLAEAHFISFLNYLRVEEFCGALQSLFHCFDRRTNPDVKYFTEEKVKEQRYAALNLSILHYHFGHTEEALASLKEAIKIAHEGNDNLCLQHALSWLYRLSNVNKDNLIVQCIIKTFELNISYTTSLALQNFAHYGSAKTSVKPSVIFETLTKSDMLNCQHNYKDLIFNNNAMKSSLWRLYGKTDMCSLWSQVLLYLNIDTVTQTAAHYGEGYLQAICNVALNLLLEGDYNFVNVVLHYARNKYPHEPLARTWMLVENWVNFTRAIYQEKWLEAESAARKIIVFDQWEGHLKLAELYFNQQSYDQANQCVNFIIENYSHDEHLNDGKFCGLRAKILQAEIEFASRHPNVAGTILTLNNCLIEAEKSELAYQIAIIKLHIANALLTLGLTTQALNVLDNSRCMVEIMATGGAYDRGRAILLYVKCLIADSNKLEADQRAEVILKAIKSLDRVKLNFKKVEAHSRVKNLLYLQAKLYDLLDMKEKRNLCAMEYRLLDDETPAKNIHLLIKYLLTTPYFSSFSIRKQTFLL</sequence>
<evidence type="ECO:0000259" key="18">
    <source>
        <dbReference type="Pfam" id="PF12862"/>
    </source>
</evidence>
<evidence type="ECO:0000256" key="1">
    <source>
        <dbReference type="ARBA" id="ARBA00004123"/>
    </source>
</evidence>
<dbReference type="Proteomes" id="UP001566132">
    <property type="component" value="Unassembled WGS sequence"/>
</dbReference>
<feature type="domain" description="Anaphase-promoting complex subunit 5 N-terminal" evidence="19">
    <location>
        <begin position="24"/>
        <end position="177"/>
    </location>
</feature>
<dbReference type="EMBL" id="JBDJPC010000005">
    <property type="protein sequence ID" value="KAL1501123.1"/>
    <property type="molecule type" value="Genomic_DNA"/>
</dbReference>
<reference evidence="20 21" key="1">
    <citation type="submission" date="2024-05" db="EMBL/GenBank/DDBJ databases">
        <title>Genetic variation in Jamaican populations of the coffee berry borer (Hypothenemus hampei).</title>
        <authorList>
            <person name="Errbii M."/>
            <person name="Myrie A."/>
        </authorList>
    </citation>
    <scope>NUCLEOTIDE SEQUENCE [LARGE SCALE GENOMIC DNA]</scope>
    <source>
        <strain evidence="20">JA-Hopewell-2020-01-JO</strain>
        <tissue evidence="20">Whole body</tissue>
    </source>
</reference>
<evidence type="ECO:0000256" key="17">
    <source>
        <dbReference type="ARBA" id="ARBA00045696"/>
    </source>
</evidence>
<evidence type="ECO:0000313" key="20">
    <source>
        <dbReference type="EMBL" id="KAL1501123.1"/>
    </source>
</evidence>
<keyword evidence="14" id="KW-0539">Nucleus</keyword>
<comment type="subcellular location">
    <subcellularLocation>
        <location evidence="2">Cytoplasm</location>
        <location evidence="2">Cytoskeleton</location>
        <location evidence="2">Spindle</location>
    </subcellularLocation>
    <subcellularLocation>
        <location evidence="1">Nucleus</location>
    </subcellularLocation>
</comment>
<evidence type="ECO:0000256" key="14">
    <source>
        <dbReference type="ARBA" id="ARBA00023242"/>
    </source>
</evidence>
<accession>A0ABD1EQR3</accession>
<evidence type="ECO:0000256" key="13">
    <source>
        <dbReference type="ARBA" id="ARBA00023212"/>
    </source>
</evidence>
<keyword evidence="12" id="KW-0802">TPR repeat</keyword>
<dbReference type="InterPro" id="IPR026000">
    <property type="entry name" value="Apc5_dom"/>
</dbReference>
<evidence type="ECO:0000256" key="11">
    <source>
        <dbReference type="ARBA" id="ARBA00022786"/>
    </source>
</evidence>
<comment type="caution">
    <text evidence="20">The sequence shown here is derived from an EMBL/GenBank/DDBJ whole genome shotgun (WGS) entry which is preliminary data.</text>
</comment>
<keyword evidence="7" id="KW-0597">Phosphoprotein</keyword>
<evidence type="ECO:0000256" key="16">
    <source>
        <dbReference type="ARBA" id="ARBA00031069"/>
    </source>
</evidence>
<feature type="domain" description="Anaphase-promoting complex subunit 5" evidence="18">
    <location>
        <begin position="251"/>
        <end position="345"/>
    </location>
</feature>
<comment type="function">
    <text evidence="17">Component of the anaphase promoting complex/cyclosome (APC/C), a cell cycle-regulated E3 ubiquitin ligase that controls progression through mitosis and the G1 phase of the cell cycle. The APC/C complex acts by mediating ubiquitination and subsequent degradation of target proteins: it mainly mediates the formation of 'Lys-11'-linked polyubiquitin chains and, to a lower extent, the formation of 'Lys-48'- and 'Lys-63'-linked polyubiquitin chains. The APC/C complex catalyzes assembly of branched 'Lys-11'-/'Lys-48'-linked branched ubiquitin chains on target proteins.</text>
</comment>
<dbReference type="InterPro" id="IPR037679">
    <property type="entry name" value="Apc5"/>
</dbReference>
<keyword evidence="21" id="KW-1185">Reference proteome</keyword>
<dbReference type="Pfam" id="PF21371">
    <property type="entry name" value="Apc5_N"/>
    <property type="match status" value="1"/>
</dbReference>
<keyword evidence="15" id="KW-0131">Cell cycle</keyword>
<dbReference type="PANTHER" id="PTHR12830:SF9">
    <property type="entry name" value="ANAPHASE-PROMOTING COMPLEX SUBUNIT 5"/>
    <property type="match status" value="1"/>
</dbReference>
<dbReference type="GO" id="GO:0051301">
    <property type="term" value="P:cell division"/>
    <property type="evidence" value="ECO:0007669"/>
    <property type="project" value="UniProtKB-KW"/>
</dbReference>
<evidence type="ECO:0000256" key="6">
    <source>
        <dbReference type="ARBA" id="ARBA00022490"/>
    </source>
</evidence>
<comment type="similarity">
    <text evidence="4">Belongs to the APC5 family.</text>
</comment>
<dbReference type="PANTHER" id="PTHR12830">
    <property type="entry name" value="ANAPHASE-PROMOTING COMPLEX SUBUNIT 5"/>
    <property type="match status" value="1"/>
</dbReference>
<dbReference type="GO" id="GO:0005819">
    <property type="term" value="C:spindle"/>
    <property type="evidence" value="ECO:0007669"/>
    <property type="project" value="UniProtKB-SubCell"/>
</dbReference>
<keyword evidence="13" id="KW-0206">Cytoskeleton</keyword>
<dbReference type="GO" id="GO:0005634">
    <property type="term" value="C:nucleus"/>
    <property type="evidence" value="ECO:0007669"/>
    <property type="project" value="UniProtKB-SubCell"/>
</dbReference>
<evidence type="ECO:0000256" key="4">
    <source>
        <dbReference type="ARBA" id="ARBA00007450"/>
    </source>
</evidence>
<dbReference type="InterPro" id="IPR011990">
    <property type="entry name" value="TPR-like_helical_dom_sf"/>
</dbReference>
<proteinExistence type="inferred from homology"/>
<evidence type="ECO:0000256" key="8">
    <source>
        <dbReference type="ARBA" id="ARBA00022618"/>
    </source>
</evidence>
<keyword evidence="10" id="KW-0498">Mitosis</keyword>
<dbReference type="Pfam" id="PF12862">
    <property type="entry name" value="ANAPC5"/>
    <property type="match status" value="1"/>
</dbReference>
<gene>
    <name evidence="20" type="ORF">ABEB36_006508</name>
</gene>
<name>A0ABD1EQR3_HYPHA</name>
<dbReference type="InterPro" id="IPR048968">
    <property type="entry name" value="Apc5_N"/>
</dbReference>
<evidence type="ECO:0000313" key="21">
    <source>
        <dbReference type="Proteomes" id="UP001566132"/>
    </source>
</evidence>
<evidence type="ECO:0000256" key="3">
    <source>
        <dbReference type="ARBA" id="ARBA00004906"/>
    </source>
</evidence>
<evidence type="ECO:0000256" key="10">
    <source>
        <dbReference type="ARBA" id="ARBA00022776"/>
    </source>
</evidence>
<evidence type="ECO:0000256" key="9">
    <source>
        <dbReference type="ARBA" id="ARBA00022737"/>
    </source>
</evidence>
<organism evidence="20 21">
    <name type="scientific">Hypothenemus hampei</name>
    <name type="common">Coffee berry borer</name>
    <dbReference type="NCBI Taxonomy" id="57062"/>
    <lineage>
        <taxon>Eukaryota</taxon>
        <taxon>Metazoa</taxon>
        <taxon>Ecdysozoa</taxon>
        <taxon>Arthropoda</taxon>
        <taxon>Hexapoda</taxon>
        <taxon>Insecta</taxon>
        <taxon>Pterygota</taxon>
        <taxon>Neoptera</taxon>
        <taxon>Endopterygota</taxon>
        <taxon>Coleoptera</taxon>
        <taxon>Polyphaga</taxon>
        <taxon>Cucujiformia</taxon>
        <taxon>Curculionidae</taxon>
        <taxon>Scolytinae</taxon>
        <taxon>Hypothenemus</taxon>
    </lineage>
</organism>
<dbReference type="Gene3D" id="1.25.40.10">
    <property type="entry name" value="Tetratricopeptide repeat domain"/>
    <property type="match status" value="1"/>
</dbReference>
<comment type="pathway">
    <text evidence="3">Protein modification; protein ubiquitination.</text>
</comment>
<evidence type="ECO:0000256" key="15">
    <source>
        <dbReference type="ARBA" id="ARBA00023306"/>
    </source>
</evidence>